<dbReference type="Gene3D" id="3.10.450.50">
    <property type="match status" value="1"/>
</dbReference>
<dbReference type="NCBIfam" id="TIGR02246">
    <property type="entry name" value="SgcJ/EcaC family oxidoreductase"/>
    <property type="match status" value="1"/>
</dbReference>
<evidence type="ECO:0000313" key="3">
    <source>
        <dbReference type="Proteomes" id="UP000622552"/>
    </source>
</evidence>
<dbReference type="Proteomes" id="UP000622552">
    <property type="component" value="Unassembled WGS sequence"/>
</dbReference>
<evidence type="ECO:0000313" key="2">
    <source>
        <dbReference type="EMBL" id="MBG6136148.1"/>
    </source>
</evidence>
<dbReference type="InterPro" id="IPR032710">
    <property type="entry name" value="NTF2-like_dom_sf"/>
</dbReference>
<feature type="domain" description="DUF4440" evidence="1">
    <location>
        <begin position="10"/>
        <end position="118"/>
    </location>
</feature>
<dbReference type="RefSeq" id="WP_197003168.1">
    <property type="nucleotide sequence ID" value="NZ_BONS01000038.1"/>
</dbReference>
<dbReference type="Pfam" id="PF14534">
    <property type="entry name" value="DUF4440"/>
    <property type="match status" value="1"/>
</dbReference>
<dbReference type="EMBL" id="JADOUF010000001">
    <property type="protein sequence ID" value="MBG6136148.1"/>
    <property type="molecule type" value="Genomic_DNA"/>
</dbReference>
<proteinExistence type="predicted"/>
<organism evidence="2 3">
    <name type="scientific">Longispora fulva</name>
    <dbReference type="NCBI Taxonomy" id="619741"/>
    <lineage>
        <taxon>Bacteria</taxon>
        <taxon>Bacillati</taxon>
        <taxon>Actinomycetota</taxon>
        <taxon>Actinomycetes</taxon>
        <taxon>Micromonosporales</taxon>
        <taxon>Micromonosporaceae</taxon>
        <taxon>Longispora</taxon>
    </lineage>
</organism>
<dbReference type="InterPro" id="IPR027843">
    <property type="entry name" value="DUF4440"/>
</dbReference>
<reference evidence="2" key="1">
    <citation type="submission" date="2020-11" db="EMBL/GenBank/DDBJ databases">
        <title>Sequencing the genomes of 1000 actinobacteria strains.</title>
        <authorList>
            <person name="Klenk H.-P."/>
        </authorList>
    </citation>
    <scope>NUCLEOTIDE SEQUENCE</scope>
    <source>
        <strain evidence="2">DSM 45356</strain>
    </source>
</reference>
<name>A0A8J7GH69_9ACTN</name>
<evidence type="ECO:0000259" key="1">
    <source>
        <dbReference type="Pfam" id="PF14534"/>
    </source>
</evidence>
<gene>
    <name evidence="2" type="ORF">IW245_002342</name>
</gene>
<dbReference type="InterPro" id="IPR011944">
    <property type="entry name" value="Steroid_delta5-4_isomerase"/>
</dbReference>
<dbReference type="SUPFAM" id="SSF54427">
    <property type="entry name" value="NTF2-like"/>
    <property type="match status" value="1"/>
</dbReference>
<keyword evidence="3" id="KW-1185">Reference proteome</keyword>
<protein>
    <submittedName>
        <fullName evidence="2">Uncharacterized protein (TIGR02246 family)</fullName>
    </submittedName>
</protein>
<accession>A0A8J7GH69</accession>
<comment type="caution">
    <text evidence="2">The sequence shown here is derived from an EMBL/GenBank/DDBJ whole genome shotgun (WGS) entry which is preliminary data.</text>
</comment>
<sequence>MNIQTDTATIHALLDQLLDAWKRADGTAYGALFTDDASYVTILGTHYRGAREIGAAHQVLFDTWLKGTQLSCEVLDLRFLGADAATVVTRGDTYKGTPGKPGKIQTYALVRGADGAWKFAAFHNTQRKALMEAVSFKFQPATRPAAQLI</sequence>
<dbReference type="AlphaFoldDB" id="A0A8J7GH69"/>